<keyword evidence="2" id="KW-0808">Transferase</keyword>
<dbReference type="CDD" id="cd11301">
    <property type="entry name" value="Fut1_Fut2_like"/>
    <property type="match status" value="1"/>
</dbReference>
<dbReference type="GO" id="GO:0008107">
    <property type="term" value="F:galactoside 2-alpha-L-fucosyltransferase activity"/>
    <property type="evidence" value="ECO:0007669"/>
    <property type="project" value="InterPro"/>
</dbReference>
<dbReference type="AlphaFoldDB" id="A0A923PMV2"/>
<evidence type="ECO:0000313" key="3">
    <source>
        <dbReference type="EMBL" id="MBC6994128.1"/>
    </source>
</evidence>
<evidence type="ECO:0000256" key="2">
    <source>
        <dbReference type="ARBA" id="ARBA00022679"/>
    </source>
</evidence>
<accession>A0A923PMV2</accession>
<dbReference type="Pfam" id="PF01531">
    <property type="entry name" value="Glyco_transf_11"/>
    <property type="match status" value="1"/>
</dbReference>
<protein>
    <submittedName>
        <fullName evidence="3">Alpha-1,2-fucosyltransferase</fullName>
    </submittedName>
</protein>
<organism evidence="3 4">
    <name type="scientific">Neolewinella lacunae</name>
    <dbReference type="NCBI Taxonomy" id="1517758"/>
    <lineage>
        <taxon>Bacteria</taxon>
        <taxon>Pseudomonadati</taxon>
        <taxon>Bacteroidota</taxon>
        <taxon>Saprospiria</taxon>
        <taxon>Saprospirales</taxon>
        <taxon>Lewinellaceae</taxon>
        <taxon>Neolewinella</taxon>
    </lineage>
</organism>
<evidence type="ECO:0000256" key="1">
    <source>
        <dbReference type="ARBA" id="ARBA00022676"/>
    </source>
</evidence>
<dbReference type="PANTHER" id="PTHR11927:SF9">
    <property type="entry name" value="L-FUCOSYLTRANSFERASE"/>
    <property type="match status" value="1"/>
</dbReference>
<dbReference type="EMBL" id="JACSIT010000091">
    <property type="protein sequence ID" value="MBC6994128.1"/>
    <property type="molecule type" value="Genomic_DNA"/>
</dbReference>
<gene>
    <name evidence="3" type="ORF">H9S92_08145</name>
</gene>
<proteinExistence type="predicted"/>
<sequence length="292" mass="34137">MILIRLKGGMGNQMFQYALGKQLARQLGTELKFDLTNLLYRNNPPGFVYRDYDLDVFRVEADFLQPPALLRTVFNLRNRYLSLGLRYVYLRKQAVYKEPHFHFDASVLAAPQEGVIYNGWWQSPRYFAGVEDEIRRDFQFSRPLLPESEALLARIRESNSICLNVRRTDFLQDAILNATNREYFLRAADHLGRTLSEPRFFIFSDDVAWCRENIVLDFPTEVVGHEHKGWKFGNYLRLMQACRHFIIPNSSFAWWAAWLNVGPEKTVVAPANWFTDPSIDTSDLVPATWLRM</sequence>
<dbReference type="GO" id="GO:0016020">
    <property type="term" value="C:membrane"/>
    <property type="evidence" value="ECO:0007669"/>
    <property type="project" value="InterPro"/>
</dbReference>
<reference evidence="3" key="1">
    <citation type="submission" date="2020-08" db="EMBL/GenBank/DDBJ databases">
        <title>Lewinella bacteria from marine environments.</title>
        <authorList>
            <person name="Zhong Y."/>
        </authorList>
    </citation>
    <scope>NUCLEOTIDE SEQUENCE</scope>
    <source>
        <strain evidence="3">KCTC 42187</strain>
    </source>
</reference>
<dbReference type="PANTHER" id="PTHR11927">
    <property type="entry name" value="GALACTOSIDE 2-L-FUCOSYLTRANSFERASE"/>
    <property type="match status" value="1"/>
</dbReference>
<comment type="caution">
    <text evidence="3">The sequence shown here is derived from an EMBL/GenBank/DDBJ whole genome shotgun (WGS) entry which is preliminary data.</text>
</comment>
<dbReference type="GO" id="GO:0005975">
    <property type="term" value="P:carbohydrate metabolic process"/>
    <property type="evidence" value="ECO:0007669"/>
    <property type="project" value="InterPro"/>
</dbReference>
<keyword evidence="4" id="KW-1185">Reference proteome</keyword>
<dbReference type="RefSeq" id="WP_187466214.1">
    <property type="nucleotide sequence ID" value="NZ_JACSIT010000091.1"/>
</dbReference>
<dbReference type="Proteomes" id="UP000650081">
    <property type="component" value="Unassembled WGS sequence"/>
</dbReference>
<keyword evidence="1" id="KW-0328">Glycosyltransferase</keyword>
<dbReference type="InterPro" id="IPR002516">
    <property type="entry name" value="Glyco_trans_11"/>
</dbReference>
<name>A0A923PMV2_9BACT</name>
<evidence type="ECO:0000313" key="4">
    <source>
        <dbReference type="Proteomes" id="UP000650081"/>
    </source>
</evidence>